<evidence type="ECO:0000256" key="6">
    <source>
        <dbReference type="ARBA" id="ARBA00022842"/>
    </source>
</evidence>
<evidence type="ECO:0000256" key="3">
    <source>
        <dbReference type="ARBA" id="ARBA00012953"/>
    </source>
</evidence>
<dbReference type="Proteomes" id="UP000248745">
    <property type="component" value="Unassembled WGS sequence"/>
</dbReference>
<comment type="similarity">
    <text evidence="2 8">Belongs to the ComB family.</text>
</comment>
<dbReference type="FunFam" id="3.90.1560.10:FF:000001">
    <property type="entry name" value="Probable 2-phosphosulfolactate phosphatase"/>
    <property type="match status" value="1"/>
</dbReference>
<dbReference type="SUPFAM" id="SSF142823">
    <property type="entry name" value="ComB-like"/>
    <property type="match status" value="1"/>
</dbReference>
<comment type="caution">
    <text evidence="9">The sequence shown here is derived from an EMBL/GenBank/DDBJ whole genome shotgun (WGS) entry which is preliminary data.</text>
</comment>
<sequence>MSDSVLPRLEICLSPALLHLFDTRDTIVVIIDVFRATSTIAAALHNGAKSVIPVASVPECIEIGKRTENSITAGERDGKIAEGLQHGNSPLEYPSTFVEGKTLVLTTTNGTRLLHMVEDAAEIITGSFLNLSAVCDFLIAQKKNVLLGCAAWKDRFNLEDTLFAGAVATKVADHFATNCDSVRAAKYLHESAVAKGNYIDFLRDSSHYKRLSAYGLEHDMEYCTTPDQHPVVPILKGDKLVIHQ</sequence>
<dbReference type="EC" id="3.1.3.71" evidence="3 8"/>
<comment type="catalytic activity">
    <reaction evidence="7 8">
        <text>(2R)-O-phospho-3-sulfolactate + H2O = (2R)-3-sulfolactate + phosphate</text>
        <dbReference type="Rhea" id="RHEA:23416"/>
        <dbReference type="ChEBI" id="CHEBI:15377"/>
        <dbReference type="ChEBI" id="CHEBI:15597"/>
        <dbReference type="ChEBI" id="CHEBI:43474"/>
        <dbReference type="ChEBI" id="CHEBI:58738"/>
        <dbReference type="EC" id="3.1.3.71"/>
    </reaction>
</comment>
<dbReference type="HAMAP" id="MF_00490">
    <property type="entry name" value="ComB"/>
    <property type="match status" value="1"/>
</dbReference>
<keyword evidence="5 8" id="KW-0378">Hydrolase</keyword>
<dbReference type="InterPro" id="IPR036702">
    <property type="entry name" value="ComB-like_sf"/>
</dbReference>
<gene>
    <name evidence="8" type="primary">comB</name>
    <name evidence="9" type="ORF">DN068_08995</name>
</gene>
<evidence type="ECO:0000256" key="1">
    <source>
        <dbReference type="ARBA" id="ARBA00001946"/>
    </source>
</evidence>
<evidence type="ECO:0000313" key="9">
    <source>
        <dbReference type="EMBL" id="PZF73295.1"/>
    </source>
</evidence>
<comment type="cofactor">
    <cofactor evidence="1 8">
        <name>Mg(2+)</name>
        <dbReference type="ChEBI" id="CHEBI:18420"/>
    </cofactor>
</comment>
<keyword evidence="6 8" id="KW-0460">Magnesium</keyword>
<proteinExistence type="inferred from homology"/>
<protein>
    <recommendedName>
        <fullName evidence="4 8">Probable 2-phosphosulfolactate phosphatase</fullName>
        <ecNumber evidence="3 8">3.1.3.71</ecNumber>
    </recommendedName>
</protein>
<evidence type="ECO:0000256" key="4">
    <source>
        <dbReference type="ARBA" id="ARBA00021948"/>
    </source>
</evidence>
<name>A0A2W2ACX7_9BACT</name>
<organism evidence="9 10">
    <name type="scientific">Taibaiella soli</name>
    <dbReference type="NCBI Taxonomy" id="1649169"/>
    <lineage>
        <taxon>Bacteria</taxon>
        <taxon>Pseudomonadati</taxon>
        <taxon>Bacteroidota</taxon>
        <taxon>Chitinophagia</taxon>
        <taxon>Chitinophagales</taxon>
        <taxon>Chitinophagaceae</taxon>
        <taxon>Taibaiella</taxon>
    </lineage>
</organism>
<dbReference type="GO" id="GO:0050545">
    <property type="term" value="F:sulfopyruvate decarboxylase activity"/>
    <property type="evidence" value="ECO:0007669"/>
    <property type="project" value="TreeGrafter"/>
</dbReference>
<dbReference type="InterPro" id="IPR005238">
    <property type="entry name" value="ComB-like"/>
</dbReference>
<evidence type="ECO:0000313" key="10">
    <source>
        <dbReference type="Proteomes" id="UP000248745"/>
    </source>
</evidence>
<evidence type="ECO:0000256" key="2">
    <source>
        <dbReference type="ARBA" id="ARBA00009997"/>
    </source>
</evidence>
<accession>A0A2W2ACX7</accession>
<evidence type="ECO:0000256" key="5">
    <source>
        <dbReference type="ARBA" id="ARBA00022801"/>
    </source>
</evidence>
<dbReference type="GO" id="GO:0050532">
    <property type="term" value="F:2-phosphosulfolactate phosphatase activity"/>
    <property type="evidence" value="ECO:0007669"/>
    <property type="project" value="UniProtKB-UniRule"/>
</dbReference>
<evidence type="ECO:0000256" key="8">
    <source>
        <dbReference type="HAMAP-Rule" id="MF_00490"/>
    </source>
</evidence>
<dbReference type="EMBL" id="QKTW01000014">
    <property type="protein sequence ID" value="PZF73295.1"/>
    <property type="molecule type" value="Genomic_DNA"/>
</dbReference>
<dbReference type="OrthoDB" id="4913at2"/>
<reference evidence="9 10" key="1">
    <citation type="submission" date="2018-06" db="EMBL/GenBank/DDBJ databases">
        <title>Mucibacter soli gen. nov., sp. nov., a new member of the family Chitinophagaceae producing mucin.</title>
        <authorList>
            <person name="Kim M.-K."/>
            <person name="Park S."/>
            <person name="Kim T.-S."/>
            <person name="Joung Y."/>
            <person name="Han J.-H."/>
            <person name="Kim S.B."/>
        </authorList>
    </citation>
    <scope>NUCLEOTIDE SEQUENCE [LARGE SCALE GENOMIC DNA]</scope>
    <source>
        <strain evidence="9 10">R1-15</strain>
    </source>
</reference>
<dbReference type="PANTHER" id="PTHR37311">
    <property type="entry name" value="2-PHOSPHOSULFOLACTATE PHOSPHATASE-RELATED"/>
    <property type="match status" value="1"/>
</dbReference>
<dbReference type="Gene3D" id="3.90.1560.10">
    <property type="entry name" value="ComB-like"/>
    <property type="match status" value="1"/>
</dbReference>
<dbReference type="GO" id="GO:0000287">
    <property type="term" value="F:magnesium ion binding"/>
    <property type="evidence" value="ECO:0007669"/>
    <property type="project" value="UniProtKB-UniRule"/>
</dbReference>
<dbReference type="Pfam" id="PF04029">
    <property type="entry name" value="2-ph_phosp"/>
    <property type="match status" value="1"/>
</dbReference>
<evidence type="ECO:0000256" key="7">
    <source>
        <dbReference type="ARBA" id="ARBA00033711"/>
    </source>
</evidence>
<keyword evidence="10" id="KW-1185">Reference proteome</keyword>
<dbReference type="PANTHER" id="PTHR37311:SF1">
    <property type="entry name" value="2-PHOSPHOSULFOLACTATE PHOSPHATASE-RELATED"/>
    <property type="match status" value="1"/>
</dbReference>
<dbReference type="AlphaFoldDB" id="A0A2W2ACX7"/>